<dbReference type="InterPro" id="IPR017551">
    <property type="entry name" value="TriPribosyl-deP-CoA_syn_CitG"/>
</dbReference>
<dbReference type="NCBIfam" id="TIGR03125">
    <property type="entry name" value="citrate_citG"/>
    <property type="match status" value="1"/>
</dbReference>
<dbReference type="PANTHER" id="PTHR30201">
    <property type="entry name" value="TRIPHOSPHORIBOSYL-DEPHOSPHO-COA SYNTHASE"/>
    <property type="match status" value="1"/>
</dbReference>
<dbReference type="HAMAP" id="MF_00397">
    <property type="entry name" value="CitG"/>
    <property type="match status" value="1"/>
</dbReference>
<dbReference type="EMBL" id="JABASA010000001">
    <property type="protein sequence ID" value="NMD48142.1"/>
    <property type="molecule type" value="Genomic_DNA"/>
</dbReference>
<sequence length="296" mass="32829">MNTVEEKLMPFSRLAVKALLYELVLSPKPGLVDRYDTGAHDDMDFYTFTDSIVALDPFFSLYIQAGWTYHDEPPQVLFYRLRALGLKAESAMFAATHGVNTHKGVNFSLALLLGATGAYLANHPNLLQEKTSFSPADTQTVCSLAADMTKQLVAQDLSHLEKKPELTHGERLFLEHGIKGPRGEAASGYASLTQKALPFLRQELAKGKDSYTVQLQLLLYLMAFVEDGNLIHRGGIAAWKAVKQESETLLETTPSKDLPSQMTVYNQKLVERHLSPGGSADLLSLTFYFAFLENLL</sequence>
<evidence type="ECO:0000256" key="3">
    <source>
        <dbReference type="ARBA" id="ARBA00022741"/>
    </source>
</evidence>
<dbReference type="GO" id="GO:0005524">
    <property type="term" value="F:ATP binding"/>
    <property type="evidence" value="ECO:0007669"/>
    <property type="project" value="UniProtKB-KW"/>
</dbReference>
<evidence type="ECO:0000313" key="7">
    <source>
        <dbReference type="Proteomes" id="UP000532121"/>
    </source>
</evidence>
<dbReference type="EC" id="2.4.2.52" evidence="5"/>
<dbReference type="AlphaFoldDB" id="A0A7X9LCC2"/>
<evidence type="ECO:0000313" key="6">
    <source>
        <dbReference type="EMBL" id="NMD48142.1"/>
    </source>
</evidence>
<name>A0A7X9LCC2_STRRT</name>
<protein>
    <recommendedName>
        <fullName evidence="5">Probable 2-(5''-triphosphoribosyl)-3'-dephosphocoenzyme-A synthase</fullName>
        <shortName evidence="5">2-(5''-triphosphoribosyl)-3'-dephospho-CoA synthase</shortName>
        <ecNumber evidence="5">2.4.2.52</ecNumber>
    </recommendedName>
</protein>
<keyword evidence="2 5" id="KW-0808">Transferase</keyword>
<dbReference type="GO" id="GO:0046917">
    <property type="term" value="F:triphosphoribosyl-dephospho-CoA synthase activity"/>
    <property type="evidence" value="ECO:0007669"/>
    <property type="project" value="UniProtKB-UniRule"/>
</dbReference>
<proteinExistence type="inferred from homology"/>
<dbReference type="Gene3D" id="1.10.4200.10">
    <property type="entry name" value="Triphosphoribosyl-dephospho-CoA protein"/>
    <property type="match status" value="1"/>
</dbReference>
<dbReference type="PANTHER" id="PTHR30201:SF2">
    <property type="entry name" value="2-(5''-TRIPHOSPHORIBOSYL)-3'-DEPHOSPHOCOENZYME-A SYNTHASE"/>
    <property type="match status" value="1"/>
</dbReference>
<dbReference type="GO" id="GO:0051191">
    <property type="term" value="P:prosthetic group biosynthetic process"/>
    <property type="evidence" value="ECO:0007669"/>
    <property type="project" value="TreeGrafter"/>
</dbReference>
<keyword evidence="3 5" id="KW-0547">Nucleotide-binding</keyword>
<dbReference type="Pfam" id="PF01874">
    <property type="entry name" value="CitG"/>
    <property type="match status" value="1"/>
</dbReference>
<evidence type="ECO:0000256" key="1">
    <source>
        <dbReference type="ARBA" id="ARBA00001210"/>
    </source>
</evidence>
<evidence type="ECO:0000256" key="4">
    <source>
        <dbReference type="ARBA" id="ARBA00022840"/>
    </source>
</evidence>
<dbReference type="InterPro" id="IPR002736">
    <property type="entry name" value="CitG"/>
</dbReference>
<comment type="caution">
    <text evidence="6">The sequence shown here is derived from an EMBL/GenBank/DDBJ whole genome shotgun (WGS) entry which is preliminary data.</text>
</comment>
<organism evidence="6 7">
    <name type="scientific">Streptococcus ratti</name>
    <dbReference type="NCBI Taxonomy" id="1341"/>
    <lineage>
        <taxon>Bacteria</taxon>
        <taxon>Bacillati</taxon>
        <taxon>Bacillota</taxon>
        <taxon>Bacilli</taxon>
        <taxon>Lactobacillales</taxon>
        <taxon>Streptococcaceae</taxon>
        <taxon>Streptococcus</taxon>
    </lineage>
</organism>
<reference evidence="6 7" key="1">
    <citation type="submission" date="2020-04" db="EMBL/GenBank/DDBJ databases">
        <title>MicrobeNet Type strains.</title>
        <authorList>
            <person name="Nicholson A.C."/>
        </authorList>
    </citation>
    <scope>NUCLEOTIDE SEQUENCE [LARGE SCALE GENOMIC DNA]</scope>
    <source>
        <strain evidence="6 7">DSM 22768</strain>
    </source>
</reference>
<dbReference type="RefSeq" id="WP_193522756.1">
    <property type="nucleotide sequence ID" value="NZ_JABASA010000001.1"/>
</dbReference>
<dbReference type="Proteomes" id="UP000532121">
    <property type="component" value="Unassembled WGS sequence"/>
</dbReference>
<accession>A0A7X9LCC2</accession>
<comment type="catalytic activity">
    <reaction evidence="1 5">
        <text>3'-dephospho-CoA + ATP = 2'-(5''-triphospho-alpha-D-ribosyl)-3'-dephospho-CoA + adenine</text>
        <dbReference type="Rhea" id="RHEA:15117"/>
        <dbReference type="ChEBI" id="CHEBI:16708"/>
        <dbReference type="ChEBI" id="CHEBI:30616"/>
        <dbReference type="ChEBI" id="CHEBI:57328"/>
        <dbReference type="ChEBI" id="CHEBI:61378"/>
        <dbReference type="EC" id="2.4.2.52"/>
    </reaction>
</comment>
<gene>
    <name evidence="5 6" type="primary">citG</name>
    <name evidence="6" type="ORF">HHO37_00295</name>
</gene>
<dbReference type="GO" id="GO:0016757">
    <property type="term" value="F:glycosyltransferase activity"/>
    <property type="evidence" value="ECO:0007669"/>
    <property type="project" value="UniProtKB-KW"/>
</dbReference>
<keyword evidence="4 5" id="KW-0067">ATP-binding</keyword>
<evidence type="ECO:0000256" key="2">
    <source>
        <dbReference type="ARBA" id="ARBA00022679"/>
    </source>
</evidence>
<comment type="similarity">
    <text evidence="5">Belongs to the CitG/MdcB family.</text>
</comment>
<keyword evidence="6" id="KW-0328">Glycosyltransferase</keyword>
<evidence type="ECO:0000256" key="5">
    <source>
        <dbReference type="HAMAP-Rule" id="MF_00397"/>
    </source>
</evidence>